<dbReference type="HOGENOM" id="CLU_2123517_0_0_1"/>
<gene>
    <name evidence="2" type="ORF">DAPPUDRAFT_266357</name>
</gene>
<dbReference type="KEGG" id="dpx:DAPPUDRAFT_266357"/>
<feature type="compositionally biased region" description="Acidic residues" evidence="1">
    <location>
        <begin position="60"/>
        <end position="69"/>
    </location>
</feature>
<reference evidence="2 3" key="1">
    <citation type="journal article" date="2011" name="Science">
        <title>The ecoresponsive genome of Daphnia pulex.</title>
        <authorList>
            <person name="Colbourne J.K."/>
            <person name="Pfrender M.E."/>
            <person name="Gilbert D."/>
            <person name="Thomas W.K."/>
            <person name="Tucker A."/>
            <person name="Oakley T.H."/>
            <person name="Tokishita S."/>
            <person name="Aerts A."/>
            <person name="Arnold G.J."/>
            <person name="Basu M.K."/>
            <person name="Bauer D.J."/>
            <person name="Caceres C.E."/>
            <person name="Carmel L."/>
            <person name="Casola C."/>
            <person name="Choi J.H."/>
            <person name="Detter J.C."/>
            <person name="Dong Q."/>
            <person name="Dusheyko S."/>
            <person name="Eads B.D."/>
            <person name="Frohlich T."/>
            <person name="Geiler-Samerotte K.A."/>
            <person name="Gerlach D."/>
            <person name="Hatcher P."/>
            <person name="Jogdeo S."/>
            <person name="Krijgsveld J."/>
            <person name="Kriventseva E.V."/>
            <person name="Kultz D."/>
            <person name="Laforsch C."/>
            <person name="Lindquist E."/>
            <person name="Lopez J."/>
            <person name="Manak J.R."/>
            <person name="Muller J."/>
            <person name="Pangilinan J."/>
            <person name="Patwardhan R.P."/>
            <person name="Pitluck S."/>
            <person name="Pritham E.J."/>
            <person name="Rechtsteiner A."/>
            <person name="Rho M."/>
            <person name="Rogozin I.B."/>
            <person name="Sakarya O."/>
            <person name="Salamov A."/>
            <person name="Schaack S."/>
            <person name="Shapiro H."/>
            <person name="Shiga Y."/>
            <person name="Skalitzky C."/>
            <person name="Smith Z."/>
            <person name="Souvorov A."/>
            <person name="Sung W."/>
            <person name="Tang Z."/>
            <person name="Tsuchiya D."/>
            <person name="Tu H."/>
            <person name="Vos H."/>
            <person name="Wang M."/>
            <person name="Wolf Y.I."/>
            <person name="Yamagata H."/>
            <person name="Yamada T."/>
            <person name="Ye Y."/>
            <person name="Shaw J.R."/>
            <person name="Andrews J."/>
            <person name="Crease T.J."/>
            <person name="Tang H."/>
            <person name="Lucas S.M."/>
            <person name="Robertson H.M."/>
            <person name="Bork P."/>
            <person name="Koonin E.V."/>
            <person name="Zdobnov E.M."/>
            <person name="Grigoriev I.V."/>
            <person name="Lynch M."/>
            <person name="Boore J.L."/>
        </authorList>
    </citation>
    <scope>NUCLEOTIDE SEQUENCE [LARGE SCALE GENOMIC DNA]</scope>
</reference>
<evidence type="ECO:0000313" key="3">
    <source>
        <dbReference type="Proteomes" id="UP000000305"/>
    </source>
</evidence>
<dbReference type="Proteomes" id="UP000000305">
    <property type="component" value="Unassembled WGS sequence"/>
</dbReference>
<name>E9HUX2_DAPPU</name>
<dbReference type="EMBL" id="GL732827">
    <property type="protein sequence ID" value="EFX64458.1"/>
    <property type="molecule type" value="Genomic_DNA"/>
</dbReference>
<dbReference type="OrthoDB" id="2506942at2759"/>
<accession>E9HUX2</accession>
<keyword evidence="3" id="KW-1185">Reference proteome</keyword>
<dbReference type="InParanoid" id="E9HUX2"/>
<sequence>MHGHHTNNASDNRTMARELEKYLPDFTKEENLIGCVGHVINLAAVAGLKALSHQEKDNFLENDEDGCDNDVEKDGWGDDDPEEPDNDNFDPVNIEQDEKCYQRCPKLSSEEKEI</sequence>
<evidence type="ECO:0000256" key="1">
    <source>
        <dbReference type="SAM" id="MobiDB-lite"/>
    </source>
</evidence>
<dbReference type="AlphaFoldDB" id="E9HUX2"/>
<protein>
    <submittedName>
        <fullName evidence="2">Uncharacterized protein</fullName>
    </submittedName>
</protein>
<feature type="region of interest" description="Disordered" evidence="1">
    <location>
        <begin position="59"/>
        <end position="95"/>
    </location>
</feature>
<feature type="compositionally biased region" description="Acidic residues" evidence="1">
    <location>
        <begin position="77"/>
        <end position="88"/>
    </location>
</feature>
<proteinExistence type="predicted"/>
<evidence type="ECO:0000313" key="2">
    <source>
        <dbReference type="EMBL" id="EFX64458.1"/>
    </source>
</evidence>
<organism evidence="2 3">
    <name type="scientific">Daphnia pulex</name>
    <name type="common">Water flea</name>
    <dbReference type="NCBI Taxonomy" id="6669"/>
    <lineage>
        <taxon>Eukaryota</taxon>
        <taxon>Metazoa</taxon>
        <taxon>Ecdysozoa</taxon>
        <taxon>Arthropoda</taxon>
        <taxon>Crustacea</taxon>
        <taxon>Branchiopoda</taxon>
        <taxon>Diplostraca</taxon>
        <taxon>Cladocera</taxon>
        <taxon>Anomopoda</taxon>
        <taxon>Daphniidae</taxon>
        <taxon>Daphnia</taxon>
    </lineage>
</organism>